<feature type="region of interest" description="Disordered" evidence="1">
    <location>
        <begin position="159"/>
        <end position="179"/>
    </location>
</feature>
<evidence type="ECO:0000313" key="3">
    <source>
        <dbReference type="Proteomes" id="UP000317422"/>
    </source>
</evidence>
<keyword evidence="3" id="KW-1185">Reference proteome</keyword>
<evidence type="ECO:0008006" key="4">
    <source>
        <dbReference type="Google" id="ProtNLM"/>
    </source>
</evidence>
<protein>
    <recommendedName>
        <fullName evidence="4">DUF4352 domain-containing protein</fullName>
    </recommendedName>
</protein>
<sequence length="179" mass="19245">MLLPVTLGVPWWLERRSVLASGLMPPSAAPVDGTTTELAGSQWEIKGVVLDATGEFLDAPSDGQRLVDAVFTATPESAEAGERLEASCRFRAVDDRGRSWTPTTEYTSRSLPDGAVSGLNGCRGLELPELEAGTERGVVVSYLVPEDAVDSLRFEVRVDTRDDASEPEPEAALFDQPPE</sequence>
<comment type="caution">
    <text evidence="2">The sequence shown here is derived from an EMBL/GenBank/DDBJ whole genome shotgun (WGS) entry which is preliminary data.</text>
</comment>
<gene>
    <name evidence="2" type="ORF">FHX37_4028</name>
</gene>
<dbReference type="Proteomes" id="UP000317422">
    <property type="component" value="Unassembled WGS sequence"/>
</dbReference>
<dbReference type="EMBL" id="VFQC01000002">
    <property type="protein sequence ID" value="TQN28669.1"/>
    <property type="molecule type" value="Genomic_DNA"/>
</dbReference>
<reference evidence="2 3" key="1">
    <citation type="submission" date="2019-06" db="EMBL/GenBank/DDBJ databases">
        <title>Sequencing the genomes of 1000 actinobacteria strains.</title>
        <authorList>
            <person name="Klenk H.-P."/>
        </authorList>
    </citation>
    <scope>NUCLEOTIDE SEQUENCE [LARGE SCALE GENOMIC DNA]</scope>
    <source>
        <strain evidence="2 3">DSM 45015</strain>
    </source>
</reference>
<organism evidence="2 3">
    <name type="scientific">Haloactinospora alba</name>
    <dbReference type="NCBI Taxonomy" id="405555"/>
    <lineage>
        <taxon>Bacteria</taxon>
        <taxon>Bacillati</taxon>
        <taxon>Actinomycetota</taxon>
        <taxon>Actinomycetes</taxon>
        <taxon>Streptosporangiales</taxon>
        <taxon>Nocardiopsidaceae</taxon>
        <taxon>Haloactinospora</taxon>
    </lineage>
</organism>
<accession>A0A543NA24</accession>
<evidence type="ECO:0000313" key="2">
    <source>
        <dbReference type="EMBL" id="TQN28669.1"/>
    </source>
</evidence>
<proteinExistence type="predicted"/>
<dbReference type="RefSeq" id="WP_394344525.1">
    <property type="nucleotide sequence ID" value="NZ_VFQC01000002.1"/>
</dbReference>
<evidence type="ECO:0000256" key="1">
    <source>
        <dbReference type="SAM" id="MobiDB-lite"/>
    </source>
</evidence>
<dbReference type="AlphaFoldDB" id="A0A543NA24"/>
<name>A0A543NA24_9ACTN</name>